<name>A0ABU7IWT3_9FLAO</name>
<feature type="domain" description="STAS" evidence="6">
    <location>
        <begin position="448"/>
        <end position="550"/>
    </location>
</feature>
<feature type="transmembrane region" description="Helical" evidence="5">
    <location>
        <begin position="27"/>
        <end position="49"/>
    </location>
</feature>
<dbReference type="EMBL" id="JAZDDG010000005">
    <property type="protein sequence ID" value="MEE1976966.1"/>
    <property type="molecule type" value="Genomic_DNA"/>
</dbReference>
<evidence type="ECO:0000256" key="4">
    <source>
        <dbReference type="ARBA" id="ARBA00023136"/>
    </source>
</evidence>
<sequence>MKNKEFTPKFISLLKEGISRKQISKDVLSGIIVGIVALPLAIAFAIASGVSPEKGLITAIIAGLVISILSGSRVQIGGPTGAFIIIVFGIVQEHGVNGLTIATFMAGFLIIGLGILKLGNYLKFIPYPLIVGFTSGIAVVIFSTQIKDFLGLEMENIPADFVEKWIVYFQHIDSINWIAFGIALGTVLIAFNFYRITTKVPGSLVAIVLCTLFVYFFELPVETIESKFGEIPNKIAMPQIPVINFKVIQQLIEPAIAIALLGAIESLLSAVVADGMVGGKHRSNMELVAQGIGNVFSGLFGGIPATGAIARTATNVKNGGRTPIAGIVHAIFLLLIMLLFAPVAKLIPLSCLAGILIVVAYHMSEWQHFKDLLKSNRMDIIVLLTTFFLTVFFDLILAIEIGMILSSFIFMKRMSEATTINNAENLFGTSEGNGEKLFEEELPYIPIDTMLYEINGPLFFGASHKFQEFLSDLKQEPKVLIIRMRHVPFIDATAVNRLKEFQQKLKSYGTTIIISGANRQVREELFKSEFHSLIDDNNILDNINQAIERAEELLKK</sequence>
<feature type="transmembrane region" description="Helical" evidence="5">
    <location>
        <begin position="76"/>
        <end position="92"/>
    </location>
</feature>
<feature type="transmembrane region" description="Helical" evidence="5">
    <location>
        <begin position="98"/>
        <end position="118"/>
    </location>
</feature>
<evidence type="ECO:0000256" key="1">
    <source>
        <dbReference type="ARBA" id="ARBA00004141"/>
    </source>
</evidence>
<feature type="transmembrane region" description="Helical" evidence="5">
    <location>
        <begin position="287"/>
        <end position="310"/>
    </location>
</feature>
<evidence type="ECO:0000259" key="6">
    <source>
        <dbReference type="PROSITE" id="PS50801"/>
    </source>
</evidence>
<comment type="caution">
    <text evidence="7">The sequence shown here is derived from an EMBL/GenBank/DDBJ whole genome shotgun (WGS) entry which is preliminary data.</text>
</comment>
<dbReference type="Pfam" id="PF00916">
    <property type="entry name" value="Sulfate_transp"/>
    <property type="match status" value="1"/>
</dbReference>
<feature type="transmembrane region" description="Helical" evidence="5">
    <location>
        <begin position="174"/>
        <end position="193"/>
    </location>
</feature>
<evidence type="ECO:0000256" key="5">
    <source>
        <dbReference type="SAM" id="Phobius"/>
    </source>
</evidence>
<evidence type="ECO:0000256" key="2">
    <source>
        <dbReference type="ARBA" id="ARBA00022692"/>
    </source>
</evidence>
<evidence type="ECO:0000313" key="7">
    <source>
        <dbReference type="EMBL" id="MEE1976966.1"/>
    </source>
</evidence>
<evidence type="ECO:0000313" key="8">
    <source>
        <dbReference type="Proteomes" id="UP001356308"/>
    </source>
</evidence>
<comment type="subcellular location">
    <subcellularLocation>
        <location evidence="1">Membrane</location>
        <topology evidence="1">Multi-pass membrane protein</topology>
    </subcellularLocation>
</comment>
<evidence type="ECO:0000256" key="3">
    <source>
        <dbReference type="ARBA" id="ARBA00022989"/>
    </source>
</evidence>
<organism evidence="7 8">
    <name type="scientific">Maribacter cobaltidurans</name>
    <dbReference type="NCBI Taxonomy" id="1178778"/>
    <lineage>
        <taxon>Bacteria</taxon>
        <taxon>Pseudomonadati</taxon>
        <taxon>Bacteroidota</taxon>
        <taxon>Flavobacteriia</taxon>
        <taxon>Flavobacteriales</taxon>
        <taxon>Flavobacteriaceae</taxon>
        <taxon>Maribacter</taxon>
    </lineage>
</organism>
<dbReference type="RefSeq" id="WP_272651657.1">
    <property type="nucleotide sequence ID" value="NZ_JAZDDG010000005.1"/>
</dbReference>
<keyword evidence="2 5" id="KW-0812">Transmembrane</keyword>
<dbReference type="Proteomes" id="UP001356308">
    <property type="component" value="Unassembled WGS sequence"/>
</dbReference>
<proteinExistence type="predicted"/>
<feature type="transmembrane region" description="Helical" evidence="5">
    <location>
        <begin position="55"/>
        <end position="71"/>
    </location>
</feature>
<dbReference type="InterPro" id="IPR002645">
    <property type="entry name" value="STAS_dom"/>
</dbReference>
<accession>A0ABU7IWT3</accession>
<dbReference type="InterPro" id="IPR011547">
    <property type="entry name" value="SLC26A/SulP_dom"/>
</dbReference>
<feature type="transmembrane region" description="Helical" evidence="5">
    <location>
        <begin position="255"/>
        <end position="275"/>
    </location>
</feature>
<keyword evidence="8" id="KW-1185">Reference proteome</keyword>
<feature type="transmembrane region" description="Helical" evidence="5">
    <location>
        <begin position="322"/>
        <end position="341"/>
    </location>
</feature>
<dbReference type="PANTHER" id="PTHR11814">
    <property type="entry name" value="SULFATE TRANSPORTER"/>
    <property type="match status" value="1"/>
</dbReference>
<dbReference type="Gene3D" id="3.30.750.24">
    <property type="entry name" value="STAS domain"/>
    <property type="match status" value="1"/>
</dbReference>
<dbReference type="InterPro" id="IPR036513">
    <property type="entry name" value="STAS_dom_sf"/>
</dbReference>
<dbReference type="PROSITE" id="PS50801">
    <property type="entry name" value="STAS"/>
    <property type="match status" value="1"/>
</dbReference>
<feature type="transmembrane region" description="Helical" evidence="5">
    <location>
        <begin position="200"/>
        <end position="217"/>
    </location>
</feature>
<protein>
    <submittedName>
        <fullName evidence="7">SulP family inorganic anion transporter</fullName>
    </submittedName>
</protein>
<feature type="transmembrane region" description="Helical" evidence="5">
    <location>
        <begin position="380"/>
        <end position="405"/>
    </location>
</feature>
<keyword evidence="4 5" id="KW-0472">Membrane</keyword>
<dbReference type="Pfam" id="PF01740">
    <property type="entry name" value="STAS"/>
    <property type="match status" value="1"/>
</dbReference>
<dbReference type="InterPro" id="IPR001902">
    <property type="entry name" value="SLC26A/SulP_fam"/>
</dbReference>
<keyword evidence="3 5" id="KW-1133">Transmembrane helix</keyword>
<reference evidence="7 8" key="1">
    <citation type="submission" date="2024-01" db="EMBL/GenBank/DDBJ databases">
        <title>Maribacter spp. originated from different algae showed divergent polysaccharides utilization ability.</title>
        <authorList>
            <person name="Wang H."/>
            <person name="Wu Y."/>
        </authorList>
    </citation>
    <scope>NUCLEOTIDE SEQUENCE [LARGE SCALE GENOMIC DNA]</scope>
    <source>
        <strain evidence="7 8">PR1</strain>
    </source>
</reference>
<feature type="transmembrane region" description="Helical" evidence="5">
    <location>
        <begin position="125"/>
        <end position="146"/>
    </location>
</feature>
<gene>
    <name evidence="7" type="ORF">V1I91_12840</name>
</gene>
<dbReference type="CDD" id="cd07042">
    <property type="entry name" value="STAS_SulP_like_sulfate_transporter"/>
    <property type="match status" value="1"/>
</dbReference>
<dbReference type="SUPFAM" id="SSF52091">
    <property type="entry name" value="SpoIIaa-like"/>
    <property type="match status" value="1"/>
</dbReference>